<dbReference type="EMBL" id="BAAAPK010000001">
    <property type="protein sequence ID" value="GAA1680655.1"/>
    <property type="molecule type" value="Genomic_DNA"/>
</dbReference>
<keyword evidence="2" id="KW-1185">Reference proteome</keyword>
<evidence type="ECO:0000313" key="2">
    <source>
        <dbReference type="Proteomes" id="UP001500596"/>
    </source>
</evidence>
<comment type="caution">
    <text evidence="1">The sequence shown here is derived from an EMBL/GenBank/DDBJ whole genome shotgun (WGS) entry which is preliminary data.</text>
</comment>
<evidence type="ECO:0000313" key="1">
    <source>
        <dbReference type="EMBL" id="GAA1680655.1"/>
    </source>
</evidence>
<dbReference type="RefSeq" id="WP_344055215.1">
    <property type="nucleotide sequence ID" value="NZ_BAAAPK010000001.1"/>
</dbReference>
<gene>
    <name evidence="1" type="ORF">GCM10009807_25770</name>
</gene>
<protein>
    <submittedName>
        <fullName evidence="1">Uncharacterized protein</fullName>
    </submittedName>
</protein>
<organism evidence="1 2">
    <name type="scientific">Microbacterium lacus</name>
    <dbReference type="NCBI Taxonomy" id="415217"/>
    <lineage>
        <taxon>Bacteria</taxon>
        <taxon>Bacillati</taxon>
        <taxon>Actinomycetota</taxon>
        <taxon>Actinomycetes</taxon>
        <taxon>Micrococcales</taxon>
        <taxon>Microbacteriaceae</taxon>
        <taxon>Microbacterium</taxon>
    </lineage>
</organism>
<sequence length="220" mass="23887">MSGFGDPVIRSTALAPTSVQTGAVISYSAEKLVASGEEIVAAIESRLTRPVTSGGGRDEWLMSEVPALSRGTAWIVPLAWIPDDDDQTLRTRAGELWTAIRSACEYRHGAQIGIHLEGDETAPTPYARELVRTDARRADWWETGDSAIVLVVYGDPIPAPVRRMAVHVVPIGWVSQRRPTAAKKMTGLDLAWSWRDVIAVARTGGAEARASLAEEDENEK</sequence>
<name>A0ABP4T1G0_9MICO</name>
<proteinExistence type="predicted"/>
<accession>A0ABP4T1G0</accession>
<reference evidence="2" key="1">
    <citation type="journal article" date="2019" name="Int. J. Syst. Evol. Microbiol.">
        <title>The Global Catalogue of Microorganisms (GCM) 10K type strain sequencing project: providing services to taxonomists for standard genome sequencing and annotation.</title>
        <authorList>
            <consortium name="The Broad Institute Genomics Platform"/>
            <consortium name="The Broad Institute Genome Sequencing Center for Infectious Disease"/>
            <person name="Wu L."/>
            <person name="Ma J."/>
        </authorList>
    </citation>
    <scope>NUCLEOTIDE SEQUENCE [LARGE SCALE GENOMIC DNA]</scope>
    <source>
        <strain evidence="2">JCM 15575</strain>
    </source>
</reference>
<dbReference type="Proteomes" id="UP001500596">
    <property type="component" value="Unassembled WGS sequence"/>
</dbReference>